<evidence type="ECO:0000256" key="5">
    <source>
        <dbReference type="ARBA" id="ARBA00022692"/>
    </source>
</evidence>
<dbReference type="Pfam" id="PF06728">
    <property type="entry name" value="PIG-U"/>
    <property type="match status" value="1"/>
</dbReference>
<feature type="transmembrane region" description="Helical" evidence="9">
    <location>
        <begin position="6"/>
        <end position="27"/>
    </location>
</feature>
<keyword evidence="6" id="KW-0256">Endoplasmic reticulum</keyword>
<feature type="transmembrane region" description="Helical" evidence="9">
    <location>
        <begin position="123"/>
        <end position="140"/>
    </location>
</feature>
<evidence type="ECO:0000256" key="4">
    <source>
        <dbReference type="ARBA" id="ARBA00022502"/>
    </source>
</evidence>
<gene>
    <name evidence="10" type="ORF">Amon01_000211000</name>
</gene>
<evidence type="ECO:0000313" key="10">
    <source>
        <dbReference type="EMBL" id="GMG21586.1"/>
    </source>
</evidence>
<accession>A0A9W6YUF3</accession>
<comment type="caution">
    <text evidence="10">The sequence shown here is derived from an EMBL/GenBank/DDBJ whole genome shotgun (WGS) entry which is preliminary data.</text>
</comment>
<dbReference type="AlphaFoldDB" id="A0A9W6YUF3"/>
<name>A0A9W6YUF3_AMBMO</name>
<dbReference type="PANTHER" id="PTHR13121:SF0">
    <property type="entry name" value="PHOSPHATIDYLINOSITOL GLYCAN ANCHOR BIOSYNTHESIS CLASS U PROTEIN"/>
    <property type="match status" value="1"/>
</dbReference>
<keyword evidence="8 9" id="KW-0472">Membrane</keyword>
<dbReference type="PANTHER" id="PTHR13121">
    <property type="entry name" value="GPI TRANSAMIDASE COMPONENT PIG-U"/>
    <property type="match status" value="1"/>
</dbReference>
<evidence type="ECO:0000256" key="6">
    <source>
        <dbReference type="ARBA" id="ARBA00022824"/>
    </source>
</evidence>
<reference evidence="10" key="1">
    <citation type="submission" date="2023-04" db="EMBL/GenBank/DDBJ databases">
        <title>Ambrosiozyma monospora NBRC 1965.</title>
        <authorList>
            <person name="Ichikawa N."/>
            <person name="Sato H."/>
            <person name="Tonouchi N."/>
        </authorList>
    </citation>
    <scope>NUCLEOTIDE SEQUENCE</scope>
    <source>
        <strain evidence="10">NBRC 1965</strain>
    </source>
</reference>
<feature type="transmembrane region" description="Helical" evidence="9">
    <location>
        <begin position="88"/>
        <end position="111"/>
    </location>
</feature>
<comment type="subcellular location">
    <subcellularLocation>
        <location evidence="1">Endoplasmic reticulum membrane</location>
        <topology evidence="1">Multi-pass membrane protein</topology>
    </subcellularLocation>
</comment>
<feature type="transmembrane region" description="Helical" evidence="9">
    <location>
        <begin position="201"/>
        <end position="223"/>
    </location>
</feature>
<keyword evidence="11" id="KW-1185">Reference proteome</keyword>
<comment type="similarity">
    <text evidence="3">Belongs to the PIGU family.</text>
</comment>
<dbReference type="OrthoDB" id="549017at2759"/>
<keyword evidence="4" id="KW-0337">GPI-anchor biosynthesis</keyword>
<evidence type="ECO:0000256" key="2">
    <source>
        <dbReference type="ARBA" id="ARBA00004687"/>
    </source>
</evidence>
<dbReference type="EMBL" id="BSXU01000721">
    <property type="protein sequence ID" value="GMG21586.1"/>
    <property type="molecule type" value="Genomic_DNA"/>
</dbReference>
<evidence type="ECO:0000256" key="7">
    <source>
        <dbReference type="ARBA" id="ARBA00022989"/>
    </source>
</evidence>
<dbReference type="Proteomes" id="UP001165063">
    <property type="component" value="Unassembled WGS sequence"/>
</dbReference>
<dbReference type="GO" id="GO:0006506">
    <property type="term" value="P:GPI anchor biosynthetic process"/>
    <property type="evidence" value="ECO:0007669"/>
    <property type="project" value="UniProtKB-KW"/>
</dbReference>
<proteinExistence type="inferred from homology"/>
<evidence type="ECO:0000256" key="3">
    <source>
        <dbReference type="ARBA" id="ARBA00010026"/>
    </source>
</evidence>
<protein>
    <submittedName>
        <fullName evidence="10">Unnamed protein product</fullName>
    </submittedName>
</protein>
<evidence type="ECO:0000256" key="8">
    <source>
        <dbReference type="ARBA" id="ARBA00023136"/>
    </source>
</evidence>
<keyword evidence="7 9" id="KW-1133">Transmembrane helix</keyword>
<feature type="transmembrane region" description="Helical" evidence="9">
    <location>
        <begin position="171"/>
        <end position="189"/>
    </location>
</feature>
<sequence length="247" mass="29005">MALFALTLASYLCYNTWYLFVPVIASIHRNSKSIGKKCVVLKSVLFSLTILAILFLASYKISSNSFNFIKLNYTSIIQFKKITPNLGIWWYFFTEIFAFFNDFYLMVFNLYSFIFIIPLTIKFADDAAFTIWMCIGFIIFSKQYPVIADLTLFYSLLIIFKKYFSKLKFSPIVSYMSLFMILLLLPIFYRVWMISNSGNANFFYAIGLVLSLIEIIIMSDFIWSKIQVDWYLENNVDLKNNVKLTQM</sequence>
<evidence type="ECO:0000256" key="1">
    <source>
        <dbReference type="ARBA" id="ARBA00004477"/>
    </source>
</evidence>
<keyword evidence="5 9" id="KW-0812">Transmembrane</keyword>
<feature type="transmembrane region" description="Helical" evidence="9">
    <location>
        <begin position="39"/>
        <end position="59"/>
    </location>
</feature>
<evidence type="ECO:0000256" key="9">
    <source>
        <dbReference type="SAM" id="Phobius"/>
    </source>
</evidence>
<dbReference type="GO" id="GO:0042765">
    <property type="term" value="C:GPI-anchor transamidase complex"/>
    <property type="evidence" value="ECO:0007669"/>
    <property type="project" value="InterPro"/>
</dbReference>
<dbReference type="InterPro" id="IPR009600">
    <property type="entry name" value="PIG-U"/>
</dbReference>
<organism evidence="10 11">
    <name type="scientific">Ambrosiozyma monospora</name>
    <name type="common">Yeast</name>
    <name type="synonym">Endomycopsis monosporus</name>
    <dbReference type="NCBI Taxonomy" id="43982"/>
    <lineage>
        <taxon>Eukaryota</taxon>
        <taxon>Fungi</taxon>
        <taxon>Dikarya</taxon>
        <taxon>Ascomycota</taxon>
        <taxon>Saccharomycotina</taxon>
        <taxon>Pichiomycetes</taxon>
        <taxon>Pichiales</taxon>
        <taxon>Pichiaceae</taxon>
        <taxon>Ambrosiozyma</taxon>
    </lineage>
</organism>
<evidence type="ECO:0000313" key="11">
    <source>
        <dbReference type="Proteomes" id="UP001165063"/>
    </source>
</evidence>
<dbReference type="GO" id="GO:0016255">
    <property type="term" value="P:attachment of GPI anchor to protein"/>
    <property type="evidence" value="ECO:0007669"/>
    <property type="project" value="InterPro"/>
</dbReference>
<comment type="pathway">
    <text evidence="2">Glycolipid biosynthesis; glycosylphosphatidylinositol-anchor biosynthesis.</text>
</comment>